<dbReference type="InterPro" id="IPR027417">
    <property type="entry name" value="P-loop_NTPase"/>
</dbReference>
<accession>A0A1T5GK84</accession>
<sequence length="247" mass="27474">MEGTAKQEVIRQLQEKILKLEGFKPNTGLLSRIDFGLAEIESAFPFEVFPTAAVHEFISPTAVHATATNGFIASLVAKLMHAGNFCLWISTKRSLSPLGLSHFGIAPHKIIFVDVAQDKDALWVMEQSLKCTALAAVVAEMEEVSFSESQRLQLAVEKSNVTGFIHRRRPRHENTLACVTRWKIRAIASNVPDGLPGVGYPTWEISLEKVRNGRPGKWQVSWQNNRLVHLPNEAHPATGLQNNEQYA</sequence>
<keyword evidence="2" id="KW-1185">Reference proteome</keyword>
<dbReference type="STRING" id="1513896.SAMN05660841_04132"/>
<gene>
    <name evidence="1" type="ORF">SAMN05660841_04132</name>
</gene>
<organism evidence="1 2">
    <name type="scientific">Sphingobacterium nematocida</name>
    <dbReference type="NCBI Taxonomy" id="1513896"/>
    <lineage>
        <taxon>Bacteria</taxon>
        <taxon>Pseudomonadati</taxon>
        <taxon>Bacteroidota</taxon>
        <taxon>Sphingobacteriia</taxon>
        <taxon>Sphingobacteriales</taxon>
        <taxon>Sphingobacteriaceae</taxon>
        <taxon>Sphingobacterium</taxon>
    </lineage>
</organism>
<dbReference type="SUPFAM" id="SSF52540">
    <property type="entry name" value="P-loop containing nucleoside triphosphate hydrolases"/>
    <property type="match status" value="1"/>
</dbReference>
<dbReference type="RefSeq" id="WP_079645760.1">
    <property type="nucleotide sequence ID" value="NZ_FUZF01000027.1"/>
</dbReference>
<name>A0A1T5GK84_9SPHI</name>
<evidence type="ECO:0000313" key="1">
    <source>
        <dbReference type="EMBL" id="SKC08778.1"/>
    </source>
</evidence>
<reference evidence="2" key="1">
    <citation type="submission" date="2017-02" db="EMBL/GenBank/DDBJ databases">
        <authorList>
            <person name="Varghese N."/>
            <person name="Submissions S."/>
        </authorList>
    </citation>
    <scope>NUCLEOTIDE SEQUENCE [LARGE SCALE GENOMIC DNA]</scope>
    <source>
        <strain evidence="2">DSM 24091</strain>
    </source>
</reference>
<dbReference type="AlphaFoldDB" id="A0A1T5GK84"/>
<dbReference type="PIRSF" id="PIRSF034285">
    <property type="entry name" value="UCP034285"/>
    <property type="match status" value="1"/>
</dbReference>
<dbReference type="EMBL" id="FUZF01000027">
    <property type="protein sequence ID" value="SKC08778.1"/>
    <property type="molecule type" value="Genomic_DNA"/>
</dbReference>
<proteinExistence type="predicted"/>
<dbReference type="Proteomes" id="UP000190150">
    <property type="component" value="Unassembled WGS sequence"/>
</dbReference>
<evidence type="ECO:0000313" key="2">
    <source>
        <dbReference type="Proteomes" id="UP000190150"/>
    </source>
</evidence>
<dbReference type="OrthoDB" id="836928at2"/>
<protein>
    <submittedName>
        <fullName evidence="1">Protein ImuA</fullName>
    </submittedName>
</protein>
<dbReference type="InterPro" id="IPR017026">
    <property type="entry name" value="ImuA"/>
</dbReference>
<dbReference type="Gene3D" id="3.40.50.300">
    <property type="entry name" value="P-loop containing nucleotide triphosphate hydrolases"/>
    <property type="match status" value="1"/>
</dbReference>